<feature type="region of interest" description="Disordered" evidence="1">
    <location>
        <begin position="254"/>
        <end position="276"/>
    </location>
</feature>
<keyword evidence="3" id="KW-1185">Reference proteome</keyword>
<dbReference type="Proteomes" id="UP000799770">
    <property type="component" value="Unassembled WGS sequence"/>
</dbReference>
<reference evidence="2" key="1">
    <citation type="journal article" date="2020" name="Stud. Mycol.">
        <title>101 Dothideomycetes genomes: a test case for predicting lifestyles and emergence of pathogens.</title>
        <authorList>
            <person name="Haridas S."/>
            <person name="Albert R."/>
            <person name="Binder M."/>
            <person name="Bloem J."/>
            <person name="Labutti K."/>
            <person name="Salamov A."/>
            <person name="Andreopoulos B."/>
            <person name="Baker S."/>
            <person name="Barry K."/>
            <person name="Bills G."/>
            <person name="Bluhm B."/>
            <person name="Cannon C."/>
            <person name="Castanera R."/>
            <person name="Culley D."/>
            <person name="Daum C."/>
            <person name="Ezra D."/>
            <person name="Gonzalez J."/>
            <person name="Henrissat B."/>
            <person name="Kuo A."/>
            <person name="Liang C."/>
            <person name="Lipzen A."/>
            <person name="Lutzoni F."/>
            <person name="Magnuson J."/>
            <person name="Mondo S."/>
            <person name="Nolan M."/>
            <person name="Ohm R."/>
            <person name="Pangilinan J."/>
            <person name="Park H.-J."/>
            <person name="Ramirez L."/>
            <person name="Alfaro M."/>
            <person name="Sun H."/>
            <person name="Tritt A."/>
            <person name="Yoshinaga Y."/>
            <person name="Zwiers L.-H."/>
            <person name="Turgeon B."/>
            <person name="Goodwin S."/>
            <person name="Spatafora J."/>
            <person name="Crous P."/>
            <person name="Grigoriev I."/>
        </authorList>
    </citation>
    <scope>NUCLEOTIDE SEQUENCE</scope>
    <source>
        <strain evidence="2">CBS 627.86</strain>
    </source>
</reference>
<evidence type="ECO:0000256" key="1">
    <source>
        <dbReference type="SAM" id="MobiDB-lite"/>
    </source>
</evidence>
<accession>A0A6A5Z5U4</accession>
<gene>
    <name evidence="2" type="ORF">BDV96DRAFT_647113</name>
</gene>
<dbReference type="EMBL" id="ML977325">
    <property type="protein sequence ID" value="KAF2114404.1"/>
    <property type="molecule type" value="Genomic_DNA"/>
</dbReference>
<feature type="region of interest" description="Disordered" evidence="1">
    <location>
        <begin position="123"/>
        <end position="142"/>
    </location>
</feature>
<proteinExistence type="predicted"/>
<dbReference type="AlphaFoldDB" id="A0A6A5Z5U4"/>
<protein>
    <recommendedName>
        <fullName evidence="4">RRM domain-containing protein</fullName>
    </recommendedName>
</protein>
<sequence length="276" mass="30887">MTGRPMLLVLTSERGVIDGFTGFRSKLPPEIRVKTRKSGRILIPEIQQGIHLGGELVYCVYGDQIAGQAAYNISATRTDILVHLFQITNQDGKILKECNCSEFVRASHDRMFGCTSEVLPTEHDEDMSGLQSDGKASHSRRPEGSVIVSKIPAYAMLKEVKKLLATVDTHYHMYYWNLVYPLLDQNRQPIIDGDGRQSARLNYLNRTEAESAIGKLNGQLFSGYYPNKSEHLGRANKKDRLAITNGTDKIEAHLEFDDSDQEGLELTQQKDKSATA</sequence>
<evidence type="ECO:0000313" key="3">
    <source>
        <dbReference type="Proteomes" id="UP000799770"/>
    </source>
</evidence>
<evidence type="ECO:0000313" key="2">
    <source>
        <dbReference type="EMBL" id="KAF2114404.1"/>
    </source>
</evidence>
<evidence type="ECO:0008006" key="4">
    <source>
        <dbReference type="Google" id="ProtNLM"/>
    </source>
</evidence>
<name>A0A6A5Z5U4_9PLEO</name>
<organism evidence="2 3">
    <name type="scientific">Lophiotrema nucula</name>
    <dbReference type="NCBI Taxonomy" id="690887"/>
    <lineage>
        <taxon>Eukaryota</taxon>
        <taxon>Fungi</taxon>
        <taxon>Dikarya</taxon>
        <taxon>Ascomycota</taxon>
        <taxon>Pezizomycotina</taxon>
        <taxon>Dothideomycetes</taxon>
        <taxon>Pleosporomycetidae</taxon>
        <taxon>Pleosporales</taxon>
        <taxon>Lophiotremataceae</taxon>
        <taxon>Lophiotrema</taxon>
    </lineage>
</organism>